<evidence type="ECO:0000256" key="1">
    <source>
        <dbReference type="ARBA" id="ARBA00000085"/>
    </source>
</evidence>
<dbReference type="InterPro" id="IPR050482">
    <property type="entry name" value="Sensor_HK_TwoCompSys"/>
</dbReference>
<keyword evidence="6 12" id="KW-0418">Kinase</keyword>
<feature type="transmembrane region" description="Helical" evidence="9">
    <location>
        <begin position="41"/>
        <end position="60"/>
    </location>
</feature>
<dbReference type="InterPro" id="IPR011712">
    <property type="entry name" value="Sig_transdc_His_kin_sub3_dim/P"/>
</dbReference>
<keyword evidence="7" id="KW-0067">ATP-binding</keyword>
<evidence type="ECO:0000256" key="9">
    <source>
        <dbReference type="SAM" id="Phobius"/>
    </source>
</evidence>
<dbReference type="Gene3D" id="3.30.565.10">
    <property type="entry name" value="Histidine kinase-like ATPase, C-terminal domain"/>
    <property type="match status" value="1"/>
</dbReference>
<dbReference type="eggNOG" id="COG4585">
    <property type="taxonomic scope" value="Bacteria"/>
</dbReference>
<feature type="domain" description="Histidine kinase/HSP90-like ATPase" evidence="10">
    <location>
        <begin position="297"/>
        <end position="378"/>
    </location>
</feature>
<evidence type="ECO:0000256" key="2">
    <source>
        <dbReference type="ARBA" id="ARBA00012438"/>
    </source>
</evidence>
<keyword evidence="3" id="KW-0597">Phosphoprotein</keyword>
<evidence type="ECO:0000313" key="13">
    <source>
        <dbReference type="Proteomes" id="UP000006327"/>
    </source>
</evidence>
<evidence type="ECO:0000256" key="8">
    <source>
        <dbReference type="ARBA" id="ARBA00023012"/>
    </source>
</evidence>
<keyword evidence="4 12" id="KW-0808">Transferase</keyword>
<dbReference type="InterPro" id="IPR003594">
    <property type="entry name" value="HATPase_dom"/>
</dbReference>
<keyword evidence="9" id="KW-0812">Transmembrane</keyword>
<feature type="transmembrane region" description="Helical" evidence="9">
    <location>
        <begin position="118"/>
        <end position="136"/>
    </location>
</feature>
<comment type="catalytic activity">
    <reaction evidence="1">
        <text>ATP + protein L-histidine = ADP + protein N-phospho-L-histidine.</text>
        <dbReference type="EC" id="2.7.13.3"/>
    </reaction>
</comment>
<keyword evidence="9" id="KW-0472">Membrane</keyword>
<reference evidence="12 13" key="1">
    <citation type="journal article" date="2017" name="Antonie Van Leeuwenhoek">
        <title>Rhizobium rhizosphaerae sp. nov., a novel species isolated from rice rhizosphere.</title>
        <authorList>
            <person name="Zhao J.J."/>
            <person name="Zhang J."/>
            <person name="Zhang R.J."/>
            <person name="Zhang C.W."/>
            <person name="Yin H.Q."/>
            <person name="Zhang X.X."/>
        </authorList>
    </citation>
    <scope>NUCLEOTIDE SEQUENCE [LARGE SCALE GENOMIC DNA]</scope>
    <source>
        <strain evidence="12 13">BSs20135</strain>
    </source>
</reference>
<protein>
    <recommendedName>
        <fullName evidence="2">histidine kinase</fullName>
        <ecNumber evidence="2">2.7.13.3</ecNumber>
    </recommendedName>
</protein>
<dbReference type="InterPro" id="IPR036890">
    <property type="entry name" value="HATPase_C_sf"/>
</dbReference>
<dbReference type="Proteomes" id="UP000006327">
    <property type="component" value="Unassembled WGS sequence"/>
</dbReference>
<evidence type="ECO:0000256" key="5">
    <source>
        <dbReference type="ARBA" id="ARBA00022741"/>
    </source>
</evidence>
<dbReference type="EC" id="2.7.13.3" evidence="2"/>
<keyword evidence="9" id="KW-1133">Transmembrane helix</keyword>
<evidence type="ECO:0000256" key="4">
    <source>
        <dbReference type="ARBA" id="ARBA00022679"/>
    </source>
</evidence>
<evidence type="ECO:0000256" key="6">
    <source>
        <dbReference type="ARBA" id="ARBA00022777"/>
    </source>
</evidence>
<keyword evidence="5" id="KW-0547">Nucleotide-binding</keyword>
<dbReference type="PANTHER" id="PTHR24421">
    <property type="entry name" value="NITRATE/NITRITE SENSOR PROTEIN NARX-RELATED"/>
    <property type="match status" value="1"/>
</dbReference>
<proteinExistence type="predicted"/>
<dbReference type="RefSeq" id="WP_007622788.1">
    <property type="nucleotide sequence ID" value="NZ_BAEO01000055.1"/>
</dbReference>
<evidence type="ECO:0000256" key="3">
    <source>
        <dbReference type="ARBA" id="ARBA00022553"/>
    </source>
</evidence>
<evidence type="ECO:0000259" key="11">
    <source>
        <dbReference type="Pfam" id="PF07730"/>
    </source>
</evidence>
<keyword evidence="13" id="KW-1185">Reference proteome</keyword>
<dbReference type="OrthoDB" id="9797605at2"/>
<dbReference type="SUPFAM" id="SSF55874">
    <property type="entry name" value="ATPase domain of HSP90 chaperone/DNA topoisomerase II/histidine kinase"/>
    <property type="match status" value="1"/>
</dbReference>
<organism evidence="12 13">
    <name type="scientific">Paraglaciecola arctica BSs20135</name>
    <dbReference type="NCBI Taxonomy" id="493475"/>
    <lineage>
        <taxon>Bacteria</taxon>
        <taxon>Pseudomonadati</taxon>
        <taxon>Pseudomonadota</taxon>
        <taxon>Gammaproteobacteria</taxon>
        <taxon>Alteromonadales</taxon>
        <taxon>Alteromonadaceae</taxon>
        <taxon>Paraglaciecola</taxon>
    </lineage>
</organism>
<dbReference type="PANTHER" id="PTHR24421:SF10">
    <property type="entry name" value="NITRATE_NITRITE SENSOR PROTEIN NARQ"/>
    <property type="match status" value="1"/>
</dbReference>
<dbReference type="GO" id="GO:0016020">
    <property type="term" value="C:membrane"/>
    <property type="evidence" value="ECO:0007669"/>
    <property type="project" value="InterPro"/>
</dbReference>
<name>K6ZB40_9ALTE</name>
<dbReference type="STRING" id="493475.GARC_3706"/>
<dbReference type="AlphaFoldDB" id="K6ZB40"/>
<accession>K6ZB40</accession>
<gene>
    <name evidence="12" type="primary">nreB</name>
    <name evidence="12" type="ORF">GARC_3706</name>
</gene>
<dbReference type="EMBL" id="BAEO01000055">
    <property type="protein sequence ID" value="GAC20660.1"/>
    <property type="molecule type" value="Genomic_DNA"/>
</dbReference>
<comment type="caution">
    <text evidence="12">The sequence shown here is derived from an EMBL/GenBank/DDBJ whole genome shotgun (WGS) entry which is preliminary data.</text>
</comment>
<sequence length="382" mass="42538">MKNEGGGLILAITTWAAVMLFCLISWFNGNTDIDLQTLQPTPLNVILVVSLFLLFIFGYFLHGDTFNKHFKLPANSLGLWLSGIATAVLCTIFHFGLIGILAIIIVAQLPRLYSLKTAIIIGCFLPAIGALTSYFVTGLPYFFENVLLLSLFNSFAVMSSHRFINEQAEKVKSQQLIRELKATQLLLSNTSKRDERLRVARDLHDSLGHNLTALSLQLEVASHQKVDLIMPHILQAKSIANSLLSDVRKTVSDIRDKQDFQLNQALVLLTQDIPNLQVKFDINFNTNQLNVRLSTVIFRCVQEAITNVIKHANATECLVSLKLTQTNLILSINDNGPSTHNILFGNGLRGMVERIHQIDGTLSVENSSTGCDLTIKFPWSEH</sequence>
<feature type="transmembrane region" description="Helical" evidence="9">
    <location>
        <begin position="80"/>
        <end position="106"/>
    </location>
</feature>
<evidence type="ECO:0000256" key="7">
    <source>
        <dbReference type="ARBA" id="ARBA00022840"/>
    </source>
</evidence>
<feature type="transmembrane region" description="Helical" evidence="9">
    <location>
        <begin position="6"/>
        <end position="29"/>
    </location>
</feature>
<dbReference type="Pfam" id="PF07730">
    <property type="entry name" value="HisKA_3"/>
    <property type="match status" value="1"/>
</dbReference>
<dbReference type="Gene3D" id="1.20.5.1930">
    <property type="match status" value="1"/>
</dbReference>
<dbReference type="GO" id="GO:0005524">
    <property type="term" value="F:ATP binding"/>
    <property type="evidence" value="ECO:0007669"/>
    <property type="project" value="UniProtKB-KW"/>
</dbReference>
<dbReference type="GO" id="GO:0046983">
    <property type="term" value="F:protein dimerization activity"/>
    <property type="evidence" value="ECO:0007669"/>
    <property type="project" value="InterPro"/>
</dbReference>
<dbReference type="CDD" id="cd16917">
    <property type="entry name" value="HATPase_UhpB-NarQ-NarX-like"/>
    <property type="match status" value="1"/>
</dbReference>
<evidence type="ECO:0000259" key="10">
    <source>
        <dbReference type="Pfam" id="PF02518"/>
    </source>
</evidence>
<feature type="domain" description="Signal transduction histidine kinase subgroup 3 dimerisation and phosphoacceptor" evidence="11">
    <location>
        <begin position="195"/>
        <end position="258"/>
    </location>
</feature>
<evidence type="ECO:0000313" key="12">
    <source>
        <dbReference type="EMBL" id="GAC20660.1"/>
    </source>
</evidence>
<dbReference type="Pfam" id="PF02518">
    <property type="entry name" value="HATPase_c"/>
    <property type="match status" value="1"/>
</dbReference>
<dbReference type="GO" id="GO:0000155">
    <property type="term" value="F:phosphorelay sensor kinase activity"/>
    <property type="evidence" value="ECO:0007669"/>
    <property type="project" value="InterPro"/>
</dbReference>
<keyword evidence="8" id="KW-0902">Two-component regulatory system</keyword>